<dbReference type="InterPro" id="IPR001245">
    <property type="entry name" value="Ser-Thr/Tyr_kinase_cat_dom"/>
</dbReference>
<evidence type="ECO:0000313" key="4">
    <source>
        <dbReference type="EMBL" id="GFH08667.1"/>
    </source>
</evidence>
<proteinExistence type="predicted"/>
<dbReference type="GO" id="GO:0004674">
    <property type="term" value="F:protein serine/threonine kinase activity"/>
    <property type="evidence" value="ECO:0007669"/>
    <property type="project" value="TreeGrafter"/>
</dbReference>
<comment type="caution">
    <text evidence="4">The sequence shown here is derived from an EMBL/GenBank/DDBJ whole genome shotgun (WGS) entry which is preliminary data.</text>
</comment>
<feature type="compositionally biased region" description="Polar residues" evidence="1">
    <location>
        <begin position="284"/>
        <end position="293"/>
    </location>
</feature>
<dbReference type="GO" id="GO:0005524">
    <property type="term" value="F:ATP binding"/>
    <property type="evidence" value="ECO:0007669"/>
    <property type="project" value="InterPro"/>
</dbReference>
<dbReference type="PROSITE" id="PS00108">
    <property type="entry name" value="PROTEIN_KINASE_ST"/>
    <property type="match status" value="1"/>
</dbReference>
<evidence type="ECO:0000259" key="3">
    <source>
        <dbReference type="PROSITE" id="PS50011"/>
    </source>
</evidence>
<dbReference type="PANTHER" id="PTHR44329:SF289">
    <property type="entry name" value="SERINE_THREONINE-PROTEIN KINASE VIK"/>
    <property type="match status" value="1"/>
</dbReference>
<dbReference type="PANTHER" id="PTHR44329">
    <property type="entry name" value="SERINE/THREONINE-PROTEIN KINASE TNNI3K-RELATED"/>
    <property type="match status" value="1"/>
</dbReference>
<feature type="domain" description="Protein kinase" evidence="3">
    <location>
        <begin position="1"/>
        <end position="456"/>
    </location>
</feature>
<keyword evidence="5" id="KW-1185">Reference proteome</keyword>
<dbReference type="InterPro" id="IPR008271">
    <property type="entry name" value="Ser/Thr_kinase_AS"/>
</dbReference>
<dbReference type="AlphaFoldDB" id="A0A699YF17"/>
<dbReference type="SMART" id="SM00220">
    <property type="entry name" value="S_TKc"/>
    <property type="match status" value="1"/>
</dbReference>
<keyword evidence="2" id="KW-0732">Signal</keyword>
<dbReference type="PROSITE" id="PS50011">
    <property type="entry name" value="PROTEIN_KINASE_DOM"/>
    <property type="match status" value="1"/>
</dbReference>
<organism evidence="4 5">
    <name type="scientific">Haematococcus lacustris</name>
    <name type="common">Green alga</name>
    <name type="synonym">Haematococcus pluvialis</name>
    <dbReference type="NCBI Taxonomy" id="44745"/>
    <lineage>
        <taxon>Eukaryota</taxon>
        <taxon>Viridiplantae</taxon>
        <taxon>Chlorophyta</taxon>
        <taxon>core chlorophytes</taxon>
        <taxon>Chlorophyceae</taxon>
        <taxon>CS clade</taxon>
        <taxon>Chlamydomonadales</taxon>
        <taxon>Haematococcaceae</taxon>
        <taxon>Haematococcus</taxon>
    </lineage>
</organism>
<feature type="region of interest" description="Disordered" evidence="1">
    <location>
        <begin position="106"/>
        <end position="142"/>
    </location>
</feature>
<feature type="region of interest" description="Disordered" evidence="1">
    <location>
        <begin position="273"/>
        <end position="298"/>
    </location>
</feature>
<dbReference type="SUPFAM" id="SSF56112">
    <property type="entry name" value="Protein kinase-like (PK-like)"/>
    <property type="match status" value="1"/>
</dbReference>
<feature type="chain" id="PRO_5025608182" description="Protein kinase domain-containing protein" evidence="2">
    <location>
        <begin position="23"/>
        <end position="483"/>
    </location>
</feature>
<dbReference type="InterPro" id="IPR051681">
    <property type="entry name" value="Ser/Thr_Kinases-Pseudokinases"/>
</dbReference>
<accession>A0A699YF17</accession>
<evidence type="ECO:0000256" key="2">
    <source>
        <dbReference type="SAM" id="SignalP"/>
    </source>
</evidence>
<dbReference type="Pfam" id="PF07714">
    <property type="entry name" value="PK_Tyr_Ser-Thr"/>
    <property type="match status" value="1"/>
</dbReference>
<dbReference type="Pfam" id="PF00069">
    <property type="entry name" value="Pkinase"/>
    <property type="match status" value="1"/>
</dbReference>
<evidence type="ECO:0000313" key="5">
    <source>
        <dbReference type="Proteomes" id="UP000485058"/>
    </source>
</evidence>
<protein>
    <recommendedName>
        <fullName evidence="3">Protein kinase domain-containing protein</fullName>
    </recommendedName>
</protein>
<sequence>MGAARASSCLLCLLVGLPQALMWLIDIAEGLQHLHGQDPPLIHRDIKLDNILLHDCHEQERMVARITDLGLHVVLKQQRRSLRVSTRSLLQAGLPALPRLQPQRSRLALRPHSQPASAQVSRPASPGLPDASTTFEPARASPRLRIANVNSGPEGAPKEVDGLARVCKPHDQDSRAVLNTVSQRSSVPSRQHSFILDAPALQHIFLTKGDHPSAASESTFSIAKLMMTSKLSSKTSMNEVQGASGTSSTNPDYSRQASSLLHTSLPDCSAVAEASMDKPAPDSGASSPLNSTGPVKIPSKAALNSTDLQQLGDGLWDDDSAWPAMLASIVTQPQSQKDWQWVFSLTGQTGSAVYMAPEVHSGEPYNTSADVHSFGILAYELLARSMLVFSHIGTAALPGVTTAERFAECIADGYRPARPDCIADAAVWSLIEDCWHPDPNTRPSMAALLPRLQQALQARLAAGDQLLQVRGMQAGCTADCSIM</sequence>
<dbReference type="Proteomes" id="UP000485058">
    <property type="component" value="Unassembled WGS sequence"/>
</dbReference>
<dbReference type="Gene3D" id="1.10.510.10">
    <property type="entry name" value="Transferase(Phosphotransferase) domain 1"/>
    <property type="match status" value="2"/>
</dbReference>
<feature type="compositionally biased region" description="Polar residues" evidence="1">
    <location>
        <begin position="238"/>
        <end position="256"/>
    </location>
</feature>
<dbReference type="EMBL" id="BLLF01000176">
    <property type="protein sequence ID" value="GFH08667.1"/>
    <property type="molecule type" value="Genomic_DNA"/>
</dbReference>
<reference evidence="4 5" key="1">
    <citation type="submission" date="2020-02" db="EMBL/GenBank/DDBJ databases">
        <title>Draft genome sequence of Haematococcus lacustris strain NIES-144.</title>
        <authorList>
            <person name="Morimoto D."/>
            <person name="Nakagawa S."/>
            <person name="Yoshida T."/>
            <person name="Sawayama S."/>
        </authorList>
    </citation>
    <scope>NUCLEOTIDE SEQUENCE [LARGE SCALE GENOMIC DNA]</scope>
    <source>
        <strain evidence="4 5">NIES-144</strain>
    </source>
</reference>
<dbReference type="InterPro" id="IPR000719">
    <property type="entry name" value="Prot_kinase_dom"/>
</dbReference>
<dbReference type="InterPro" id="IPR011009">
    <property type="entry name" value="Kinase-like_dom_sf"/>
</dbReference>
<gene>
    <name evidence="4" type="ORF">HaLaN_03665</name>
</gene>
<evidence type="ECO:0000256" key="1">
    <source>
        <dbReference type="SAM" id="MobiDB-lite"/>
    </source>
</evidence>
<name>A0A699YF17_HAELA</name>
<feature type="region of interest" description="Disordered" evidence="1">
    <location>
        <begin position="233"/>
        <end position="256"/>
    </location>
</feature>
<feature type="signal peptide" evidence="2">
    <location>
        <begin position="1"/>
        <end position="22"/>
    </location>
</feature>